<dbReference type="EMBL" id="CAJVPP010001118">
    <property type="protein sequence ID" value="CAG8535223.1"/>
    <property type="molecule type" value="Genomic_DNA"/>
</dbReference>
<evidence type="ECO:0000256" key="1">
    <source>
        <dbReference type="SAM" id="MobiDB-lite"/>
    </source>
</evidence>
<organism evidence="2 3">
    <name type="scientific">Funneliformis mosseae</name>
    <name type="common">Endomycorrhizal fungus</name>
    <name type="synonym">Glomus mosseae</name>
    <dbReference type="NCBI Taxonomy" id="27381"/>
    <lineage>
        <taxon>Eukaryota</taxon>
        <taxon>Fungi</taxon>
        <taxon>Fungi incertae sedis</taxon>
        <taxon>Mucoromycota</taxon>
        <taxon>Glomeromycotina</taxon>
        <taxon>Glomeromycetes</taxon>
        <taxon>Glomerales</taxon>
        <taxon>Glomeraceae</taxon>
        <taxon>Funneliformis</taxon>
    </lineage>
</organism>
<feature type="region of interest" description="Disordered" evidence="1">
    <location>
        <begin position="19"/>
        <end position="57"/>
    </location>
</feature>
<gene>
    <name evidence="2" type="ORF">FMOSSE_LOCUS5706</name>
</gene>
<comment type="caution">
    <text evidence="2">The sequence shown here is derived from an EMBL/GenBank/DDBJ whole genome shotgun (WGS) entry which is preliminary data.</text>
</comment>
<reference evidence="2" key="1">
    <citation type="submission" date="2021-06" db="EMBL/GenBank/DDBJ databases">
        <authorList>
            <person name="Kallberg Y."/>
            <person name="Tangrot J."/>
            <person name="Rosling A."/>
        </authorList>
    </citation>
    <scope>NUCLEOTIDE SEQUENCE</scope>
    <source>
        <strain evidence="2">87-6 pot B 2015</strain>
    </source>
</reference>
<evidence type="ECO:0000313" key="3">
    <source>
        <dbReference type="Proteomes" id="UP000789375"/>
    </source>
</evidence>
<proteinExistence type="predicted"/>
<accession>A0A9N9FGV9</accession>
<protein>
    <submittedName>
        <fullName evidence="2">2889_t:CDS:1</fullName>
    </submittedName>
</protein>
<dbReference type="AlphaFoldDB" id="A0A9N9FGV9"/>
<name>A0A9N9FGV9_FUNMO</name>
<keyword evidence="3" id="KW-1185">Reference proteome</keyword>
<dbReference type="Proteomes" id="UP000789375">
    <property type="component" value="Unassembled WGS sequence"/>
</dbReference>
<feature type="compositionally biased region" description="Polar residues" evidence="1">
    <location>
        <begin position="30"/>
        <end position="49"/>
    </location>
</feature>
<evidence type="ECO:0000313" key="2">
    <source>
        <dbReference type="EMBL" id="CAG8535223.1"/>
    </source>
</evidence>
<sequence length="57" mass="6456">MYDISASQAFLIIETNSKSISRETSKRNSQKSSNVLKMNRNTFNIGTSTPDRRTSEN</sequence>